<reference evidence="2 3" key="1">
    <citation type="submission" date="2021-06" db="EMBL/GenBank/DDBJ databases">
        <authorList>
            <person name="Palmer J.M."/>
        </authorList>
    </citation>
    <scope>NUCLEOTIDE SEQUENCE [LARGE SCALE GENOMIC DNA]</scope>
    <source>
        <strain evidence="2 3">XR_2019</strain>
        <tissue evidence="2">Muscle</tissue>
    </source>
</reference>
<feature type="compositionally biased region" description="Low complexity" evidence="1">
    <location>
        <begin position="1"/>
        <end position="16"/>
    </location>
</feature>
<evidence type="ECO:0000313" key="2">
    <source>
        <dbReference type="EMBL" id="MEQ2263905.1"/>
    </source>
</evidence>
<keyword evidence="3" id="KW-1185">Reference proteome</keyword>
<evidence type="ECO:0000313" key="3">
    <source>
        <dbReference type="Proteomes" id="UP001444071"/>
    </source>
</evidence>
<feature type="region of interest" description="Disordered" evidence="1">
    <location>
        <begin position="1"/>
        <end position="27"/>
    </location>
</feature>
<dbReference type="Proteomes" id="UP001444071">
    <property type="component" value="Unassembled WGS sequence"/>
</dbReference>
<gene>
    <name evidence="2" type="ORF">XENORESO_015104</name>
</gene>
<dbReference type="EMBL" id="JAHRIM010024854">
    <property type="protein sequence ID" value="MEQ2263905.1"/>
    <property type="molecule type" value="Genomic_DNA"/>
</dbReference>
<feature type="region of interest" description="Disordered" evidence="1">
    <location>
        <begin position="90"/>
        <end position="114"/>
    </location>
</feature>
<feature type="non-terminal residue" evidence="2">
    <location>
        <position position="114"/>
    </location>
</feature>
<comment type="caution">
    <text evidence="2">The sequence shown here is derived from an EMBL/GenBank/DDBJ whole genome shotgun (WGS) entry which is preliminary data.</text>
</comment>
<organism evidence="2 3">
    <name type="scientific">Xenotaenia resolanae</name>
    <dbReference type="NCBI Taxonomy" id="208358"/>
    <lineage>
        <taxon>Eukaryota</taxon>
        <taxon>Metazoa</taxon>
        <taxon>Chordata</taxon>
        <taxon>Craniata</taxon>
        <taxon>Vertebrata</taxon>
        <taxon>Euteleostomi</taxon>
        <taxon>Actinopterygii</taxon>
        <taxon>Neopterygii</taxon>
        <taxon>Teleostei</taxon>
        <taxon>Neoteleostei</taxon>
        <taxon>Acanthomorphata</taxon>
        <taxon>Ovalentaria</taxon>
        <taxon>Atherinomorphae</taxon>
        <taxon>Cyprinodontiformes</taxon>
        <taxon>Goodeidae</taxon>
        <taxon>Xenotaenia</taxon>
    </lineage>
</organism>
<sequence length="114" mass="12201">RCFQSSSASAVSSSDSIPKPQDLKKASGFHSSWQPLALLPPSLKPSEPCPPSNMSHLQARHLNSTSAVSVLFPEKPHHCTLTVGSRRKIIQGKSPCSSSDPTSTPPCKIFHPNS</sequence>
<feature type="non-terminal residue" evidence="2">
    <location>
        <position position="1"/>
    </location>
</feature>
<name>A0ABV0W300_9TELE</name>
<accession>A0ABV0W300</accession>
<protein>
    <recommendedName>
        <fullName evidence="4">Ubinuclein 1</fullName>
    </recommendedName>
</protein>
<feature type="compositionally biased region" description="Low complexity" evidence="1">
    <location>
        <begin position="94"/>
        <end position="107"/>
    </location>
</feature>
<evidence type="ECO:0008006" key="4">
    <source>
        <dbReference type="Google" id="ProtNLM"/>
    </source>
</evidence>
<proteinExistence type="predicted"/>
<evidence type="ECO:0000256" key="1">
    <source>
        <dbReference type="SAM" id="MobiDB-lite"/>
    </source>
</evidence>